<proteinExistence type="inferred from homology"/>
<evidence type="ECO:0000313" key="2">
    <source>
        <dbReference type="EMBL" id="KAK1262040.1"/>
    </source>
</evidence>
<dbReference type="PANTHER" id="PTHR31374:SF119">
    <property type="entry name" value="SAUR-LIKE AUXIN-RESPONSIVE PROTEIN FAMILY"/>
    <property type="match status" value="1"/>
</dbReference>
<evidence type="ECO:0000256" key="1">
    <source>
        <dbReference type="ARBA" id="ARBA00006974"/>
    </source>
</evidence>
<dbReference type="InterPro" id="IPR003676">
    <property type="entry name" value="SAUR_fam"/>
</dbReference>
<comment type="caution">
    <text evidence="2">The sequence shown here is derived from an EMBL/GenBank/DDBJ whole genome shotgun (WGS) entry which is preliminary data.</text>
</comment>
<accession>A0AAV9ACZ4</accession>
<dbReference type="Pfam" id="PF02519">
    <property type="entry name" value="Auxin_inducible"/>
    <property type="match status" value="1"/>
</dbReference>
<keyword evidence="3" id="KW-1185">Reference proteome</keyword>
<dbReference type="PANTHER" id="PTHR31374">
    <property type="entry name" value="AUXIN-INDUCED PROTEIN-LIKE-RELATED"/>
    <property type="match status" value="1"/>
</dbReference>
<dbReference type="AlphaFoldDB" id="A0AAV9ACZ4"/>
<protein>
    <submittedName>
        <fullName evidence="2">Uncharacterized protein</fullName>
    </submittedName>
</protein>
<reference evidence="2" key="1">
    <citation type="journal article" date="2023" name="Nat. Commun.">
        <title>Diploid and tetraploid genomes of Acorus and the evolution of monocots.</title>
        <authorList>
            <person name="Ma L."/>
            <person name="Liu K.W."/>
            <person name="Li Z."/>
            <person name="Hsiao Y.Y."/>
            <person name="Qi Y."/>
            <person name="Fu T."/>
            <person name="Tang G.D."/>
            <person name="Zhang D."/>
            <person name="Sun W.H."/>
            <person name="Liu D.K."/>
            <person name="Li Y."/>
            <person name="Chen G.Z."/>
            <person name="Liu X.D."/>
            <person name="Liao X.Y."/>
            <person name="Jiang Y.T."/>
            <person name="Yu X."/>
            <person name="Hao Y."/>
            <person name="Huang J."/>
            <person name="Zhao X.W."/>
            <person name="Ke S."/>
            <person name="Chen Y.Y."/>
            <person name="Wu W.L."/>
            <person name="Hsu J.L."/>
            <person name="Lin Y.F."/>
            <person name="Huang M.D."/>
            <person name="Li C.Y."/>
            <person name="Huang L."/>
            <person name="Wang Z.W."/>
            <person name="Zhao X."/>
            <person name="Zhong W.Y."/>
            <person name="Peng D.H."/>
            <person name="Ahmad S."/>
            <person name="Lan S."/>
            <person name="Zhang J.S."/>
            <person name="Tsai W.C."/>
            <person name="Van de Peer Y."/>
            <person name="Liu Z.J."/>
        </authorList>
    </citation>
    <scope>NUCLEOTIDE SEQUENCE</scope>
    <source>
        <strain evidence="2">SCP</strain>
    </source>
</reference>
<name>A0AAV9ACZ4_ACOGR</name>
<reference evidence="2" key="2">
    <citation type="submission" date="2023-06" db="EMBL/GenBank/DDBJ databases">
        <authorList>
            <person name="Ma L."/>
            <person name="Liu K.-W."/>
            <person name="Li Z."/>
            <person name="Hsiao Y.-Y."/>
            <person name="Qi Y."/>
            <person name="Fu T."/>
            <person name="Tang G."/>
            <person name="Zhang D."/>
            <person name="Sun W.-H."/>
            <person name="Liu D.-K."/>
            <person name="Li Y."/>
            <person name="Chen G.-Z."/>
            <person name="Liu X.-D."/>
            <person name="Liao X.-Y."/>
            <person name="Jiang Y.-T."/>
            <person name="Yu X."/>
            <person name="Hao Y."/>
            <person name="Huang J."/>
            <person name="Zhao X.-W."/>
            <person name="Ke S."/>
            <person name="Chen Y.-Y."/>
            <person name="Wu W.-L."/>
            <person name="Hsu J.-L."/>
            <person name="Lin Y.-F."/>
            <person name="Huang M.-D."/>
            <person name="Li C.-Y."/>
            <person name="Huang L."/>
            <person name="Wang Z.-W."/>
            <person name="Zhao X."/>
            <person name="Zhong W.-Y."/>
            <person name="Peng D.-H."/>
            <person name="Ahmad S."/>
            <person name="Lan S."/>
            <person name="Zhang J.-S."/>
            <person name="Tsai W.-C."/>
            <person name="Van De Peer Y."/>
            <person name="Liu Z.-J."/>
        </authorList>
    </citation>
    <scope>NUCLEOTIDE SEQUENCE</scope>
    <source>
        <strain evidence="2">SCP</strain>
        <tissue evidence="2">Leaves</tissue>
    </source>
</reference>
<gene>
    <name evidence="2" type="ORF">QJS04_geneDACA001092</name>
</gene>
<dbReference type="Proteomes" id="UP001179952">
    <property type="component" value="Unassembled WGS sequence"/>
</dbReference>
<dbReference type="GO" id="GO:0009733">
    <property type="term" value="P:response to auxin"/>
    <property type="evidence" value="ECO:0007669"/>
    <property type="project" value="InterPro"/>
</dbReference>
<dbReference type="EMBL" id="JAUJYN010000010">
    <property type="protein sequence ID" value="KAK1262040.1"/>
    <property type="molecule type" value="Genomic_DNA"/>
</dbReference>
<evidence type="ECO:0000313" key="3">
    <source>
        <dbReference type="Proteomes" id="UP001179952"/>
    </source>
</evidence>
<comment type="similarity">
    <text evidence="1">Belongs to the ARG7 family.</text>
</comment>
<organism evidence="2 3">
    <name type="scientific">Acorus gramineus</name>
    <name type="common">Dwarf sweet flag</name>
    <dbReference type="NCBI Taxonomy" id="55184"/>
    <lineage>
        <taxon>Eukaryota</taxon>
        <taxon>Viridiplantae</taxon>
        <taxon>Streptophyta</taxon>
        <taxon>Embryophyta</taxon>
        <taxon>Tracheophyta</taxon>
        <taxon>Spermatophyta</taxon>
        <taxon>Magnoliopsida</taxon>
        <taxon>Liliopsida</taxon>
        <taxon>Acoraceae</taxon>
        <taxon>Acorus</taxon>
    </lineage>
</organism>
<sequence length="136" mass="15603">MMSISSNRPSKCNPIRCVVRLRQMLRRWRTRATTRRQPDVPAGHVAVRVGSESRRFVVKLAHLNHPGFKSLLVRAGEEFGFDHVGPIYIPCDESAFEDFLGSLEKSRIQQQRRRPIRDVDLWAESRPLLAARGLVS</sequence>